<organism evidence="2 3">
    <name type="scientific">Veillonella tobetsuensis</name>
    <dbReference type="NCBI Taxonomy" id="1110546"/>
    <lineage>
        <taxon>Bacteria</taxon>
        <taxon>Bacillati</taxon>
        <taxon>Bacillota</taxon>
        <taxon>Negativicutes</taxon>
        <taxon>Veillonellales</taxon>
        <taxon>Veillonellaceae</taxon>
        <taxon>Veillonella</taxon>
    </lineage>
</organism>
<evidence type="ECO:0000313" key="2">
    <source>
        <dbReference type="EMBL" id="GCL68025.1"/>
    </source>
</evidence>
<dbReference type="RefSeq" id="WP_105089486.1">
    <property type="nucleotide sequence ID" value="NZ_BJCQ01000045.1"/>
</dbReference>
<protein>
    <recommendedName>
        <fullName evidence="1">Prenylated flavin chaperone LpdD-like domain-containing protein</fullName>
    </recommendedName>
</protein>
<feature type="domain" description="Prenylated flavin chaperone LpdD-like" evidence="1">
    <location>
        <begin position="18"/>
        <end position="127"/>
    </location>
</feature>
<comment type="caution">
    <text evidence="2">The sequence shown here is derived from an EMBL/GenBank/DDBJ whole genome shotgun (WGS) entry which is preliminary data.</text>
</comment>
<sequence length="128" mass="13877">MNSYDEMKVKRYTYGVTPYCIQAIVTFVGQDISVTIGGGNRYHIGAVAIATPSESIINPGKTTITTSVMAVLGHKDDVLAKDAAIKLSRHFNTTVTVSVGVHVDDADILDIEKLLENSKLLVEQIIQN</sequence>
<dbReference type="InterPro" id="IPR048844">
    <property type="entry name" value="LpdD_chaperone-like"/>
</dbReference>
<proteinExistence type="predicted"/>
<reference evidence="2 3" key="1">
    <citation type="submission" date="2019-03" db="EMBL/GenBank/DDBJ databases">
        <title>Draft genome sequences of two Veillonella tobetsuensis clinical isolates from intraoperative bronchial fluids of elderly patients with pulmonary carcinoma.</title>
        <authorList>
            <person name="Akiyama T."/>
        </authorList>
    </citation>
    <scope>NUCLEOTIDE SEQUENCE [LARGE SCALE GENOMIC DNA]</scope>
    <source>
        <strain evidence="2 3">PAGU 1578</strain>
    </source>
</reference>
<dbReference type="EMBL" id="BJCQ01000045">
    <property type="protein sequence ID" value="GCL68025.1"/>
    <property type="molecule type" value="Genomic_DNA"/>
</dbReference>
<dbReference type="AlphaFoldDB" id="A0A480B800"/>
<evidence type="ECO:0000259" key="1">
    <source>
        <dbReference type="Pfam" id="PF21758"/>
    </source>
</evidence>
<dbReference type="Proteomes" id="UP000300381">
    <property type="component" value="Unassembled WGS sequence"/>
</dbReference>
<evidence type="ECO:0000313" key="3">
    <source>
        <dbReference type="Proteomes" id="UP000300381"/>
    </source>
</evidence>
<gene>
    <name evidence="2" type="ORF">PAGU1578_16460</name>
</gene>
<name>A0A480B800_9FIRM</name>
<accession>A0A480B800</accession>
<dbReference type="Pfam" id="PF21758">
    <property type="entry name" value="PAC_bac"/>
    <property type="match status" value="1"/>
</dbReference>